<keyword evidence="5" id="KW-0418">Kinase</keyword>
<evidence type="ECO:0000259" key="8">
    <source>
        <dbReference type="PROSITE" id="PS50109"/>
    </source>
</evidence>
<dbReference type="InterPro" id="IPR001789">
    <property type="entry name" value="Sig_transdc_resp-reg_receiver"/>
</dbReference>
<dbReference type="InterPro" id="IPR001610">
    <property type="entry name" value="PAC"/>
</dbReference>
<dbReference type="SMART" id="SM00388">
    <property type="entry name" value="HisKA"/>
    <property type="match status" value="1"/>
</dbReference>
<feature type="domain" description="PAC" evidence="11">
    <location>
        <begin position="515"/>
        <end position="566"/>
    </location>
</feature>
<comment type="caution">
    <text evidence="12">The sequence shown here is derived from an EMBL/GenBank/DDBJ whole genome shotgun (WGS) entry which is preliminary data.</text>
</comment>
<organism evidence="12 13">
    <name type="scientific">Dongia rigui</name>
    <dbReference type="NCBI Taxonomy" id="940149"/>
    <lineage>
        <taxon>Bacteria</taxon>
        <taxon>Pseudomonadati</taxon>
        <taxon>Pseudomonadota</taxon>
        <taxon>Alphaproteobacteria</taxon>
        <taxon>Rhodospirillales</taxon>
        <taxon>Dongiaceae</taxon>
        <taxon>Dongia</taxon>
    </lineage>
</organism>
<dbReference type="InterPro" id="IPR013656">
    <property type="entry name" value="PAS_4"/>
</dbReference>
<dbReference type="SUPFAM" id="SSF55874">
    <property type="entry name" value="ATPase domain of HSP90 chaperone/DNA topoisomerase II/histidine kinase"/>
    <property type="match status" value="1"/>
</dbReference>
<dbReference type="InterPro" id="IPR011006">
    <property type="entry name" value="CheY-like_superfamily"/>
</dbReference>
<dbReference type="Pfam" id="PF08448">
    <property type="entry name" value="PAS_4"/>
    <property type="match status" value="3"/>
</dbReference>
<evidence type="ECO:0000259" key="9">
    <source>
        <dbReference type="PROSITE" id="PS50110"/>
    </source>
</evidence>
<dbReference type="SUPFAM" id="SSF47384">
    <property type="entry name" value="Homodimeric domain of signal transducing histidine kinase"/>
    <property type="match status" value="1"/>
</dbReference>
<feature type="domain" description="PAC" evidence="11">
    <location>
        <begin position="389"/>
        <end position="441"/>
    </location>
</feature>
<dbReference type="Gene3D" id="3.30.565.10">
    <property type="entry name" value="Histidine kinase-like ATPase, C-terminal domain"/>
    <property type="match status" value="1"/>
</dbReference>
<dbReference type="SUPFAM" id="SSF55785">
    <property type="entry name" value="PYP-like sensor domain (PAS domain)"/>
    <property type="match status" value="5"/>
</dbReference>
<dbReference type="NCBIfam" id="TIGR00229">
    <property type="entry name" value="sensory_box"/>
    <property type="match status" value="3"/>
</dbReference>
<dbReference type="InterPro" id="IPR003594">
    <property type="entry name" value="HATPase_dom"/>
</dbReference>
<keyword evidence="13" id="KW-1185">Reference proteome</keyword>
<sequence>MDELNHPNGPARGQSTDPADARLAADTLNALPIAVCVVDADGRVLCTNPAWVRLADVDHGRTNFKIGDNCFDHLARVAAAGDTMAAEIAAGLRAVINGESTEFVRKDVRCLSQPHDWFDVLIKAIDGDGPRRCLMMLDDVSERQRALGIISESAARHRHAERIARLGHWRLEHRGDDWRKGCIEYSEEAAAILGLEPGITNHDFDDIKRRIHPDDLARVLAIYEADHPEGYVVEYRVRRSDGTCLTVQETGESVETGRYASGVEFGTIQDVSAQRQDADRLRRLNDELEQLVAERTAALAERESQLRRAQALAKIGHYTWHHGPSGEQLSDWPQGLNYSQAIADIFGVTPSELVVSDAAYIERFVHPDDRAHVRDSYRQQDEAKLANCPPLEYRILRPDGAVRHVVEIIETVAGGGDDVVQVLGMIQDITASKAAELAQHDSEARLQAFLDNAPFIMSIKDVEGRLLMINREGAESYEVPQENLHGHLTEELLPDAAGRTITAMSREVMATGRVVTKEVQLPTYERYHWSLEIEFPIRDSAGRINAIGGFAVDISEQKKAELALRESEARLRAIFDHVPVTLSLSNPAGRYTMINRRFLDKVGKGEDEVIGHTAEEVFGPDGARLLVERKAQVQRTLASVTYEARTPTEMGARDCAFTHFPIIDDGVLTAIGTISLDLTEQRTAEAALQQAQKMELVGQLTGGLAHDFNNLLGAIIGNLDLLALDIKEERGRTILQRAVSAAERGASLIHRLLAFSRRQTLSPRLVDVNRQIQEMRPLLEHSLGSGLTIVVRGSAHYAFARVDPVQLEAALLNLAINARDAMPDGGRLVIETANVTMAVRDLSGNEPGSYIMIVVSDQGTGMTPEVLEKSIEPFFTTKPVGKGTGLGLSMVHGFVKQSGGNIHIDSQVGRGTTVGLFLPCANEGAEEADWESDASVALRRGKGEKILFVGRGGPVQSECMATLQKLGYACLVAGDANMALLALSENADIKLLITDMLLPGSMHGADLSGAARRSQDGLRVLQLAGLSDAEARLESSLPPDDLLLTMPFRARDLLALVTDLMSEVPA</sequence>
<dbReference type="Gene3D" id="3.40.50.2300">
    <property type="match status" value="1"/>
</dbReference>
<keyword evidence="4" id="KW-0808">Transferase</keyword>
<evidence type="ECO:0000313" key="13">
    <source>
        <dbReference type="Proteomes" id="UP001271769"/>
    </source>
</evidence>
<reference evidence="12 13" key="1">
    <citation type="journal article" date="2013" name="Antonie Van Leeuwenhoek">
        <title>Dongia rigui sp. nov., isolated from freshwater of a large wetland in Korea.</title>
        <authorList>
            <person name="Baik K.S."/>
            <person name="Hwang Y.M."/>
            <person name="Choi J.S."/>
            <person name="Kwon J."/>
            <person name="Seong C.N."/>
        </authorList>
    </citation>
    <scope>NUCLEOTIDE SEQUENCE [LARGE SCALE GENOMIC DNA]</scope>
    <source>
        <strain evidence="12 13">04SU4-P</strain>
    </source>
</reference>
<proteinExistence type="predicted"/>
<feature type="domain" description="Response regulatory" evidence="9">
    <location>
        <begin position="945"/>
        <end position="1061"/>
    </location>
</feature>
<feature type="domain" description="PAS" evidence="10">
    <location>
        <begin position="567"/>
        <end position="640"/>
    </location>
</feature>
<dbReference type="Gene3D" id="1.10.287.130">
    <property type="match status" value="1"/>
</dbReference>
<evidence type="ECO:0000256" key="7">
    <source>
        <dbReference type="SAM" id="Coils"/>
    </source>
</evidence>
<dbReference type="CDD" id="cd00082">
    <property type="entry name" value="HisKA"/>
    <property type="match status" value="1"/>
</dbReference>
<evidence type="ECO:0000313" key="12">
    <source>
        <dbReference type="EMBL" id="MDY0871304.1"/>
    </source>
</evidence>
<evidence type="ECO:0000256" key="3">
    <source>
        <dbReference type="ARBA" id="ARBA00022553"/>
    </source>
</evidence>
<dbReference type="PROSITE" id="PS50113">
    <property type="entry name" value="PAC"/>
    <property type="match status" value="2"/>
</dbReference>
<keyword evidence="7" id="KW-0175">Coiled coil</keyword>
<name>A0ABU5DVF3_9PROT</name>
<dbReference type="Pfam" id="PF00512">
    <property type="entry name" value="HisKA"/>
    <property type="match status" value="1"/>
</dbReference>
<protein>
    <recommendedName>
        <fullName evidence="2">histidine kinase</fullName>
        <ecNumber evidence="2">2.7.13.3</ecNumber>
    </recommendedName>
</protein>
<dbReference type="PANTHER" id="PTHR43304">
    <property type="entry name" value="PHYTOCHROME-LIKE PROTEIN CPH1"/>
    <property type="match status" value="1"/>
</dbReference>
<dbReference type="InterPro" id="IPR052162">
    <property type="entry name" value="Sensor_kinase/Photoreceptor"/>
</dbReference>
<dbReference type="InterPro" id="IPR004358">
    <property type="entry name" value="Sig_transdc_His_kin-like_C"/>
</dbReference>
<feature type="domain" description="PAS" evidence="10">
    <location>
        <begin position="338"/>
        <end position="384"/>
    </location>
</feature>
<dbReference type="Proteomes" id="UP001271769">
    <property type="component" value="Unassembled WGS sequence"/>
</dbReference>
<dbReference type="InterPro" id="IPR036890">
    <property type="entry name" value="HATPase_C_sf"/>
</dbReference>
<comment type="catalytic activity">
    <reaction evidence="1">
        <text>ATP + protein L-histidine = ADP + protein N-phospho-L-histidine.</text>
        <dbReference type="EC" id="2.7.13.3"/>
    </reaction>
</comment>
<evidence type="ECO:0000259" key="11">
    <source>
        <dbReference type="PROSITE" id="PS50113"/>
    </source>
</evidence>
<evidence type="ECO:0000256" key="4">
    <source>
        <dbReference type="ARBA" id="ARBA00022679"/>
    </source>
</evidence>
<dbReference type="InterPro" id="IPR035965">
    <property type="entry name" value="PAS-like_dom_sf"/>
</dbReference>
<evidence type="ECO:0000256" key="2">
    <source>
        <dbReference type="ARBA" id="ARBA00012438"/>
    </source>
</evidence>
<dbReference type="Pfam" id="PF02518">
    <property type="entry name" value="HATPase_c"/>
    <property type="match status" value="1"/>
</dbReference>
<dbReference type="SMART" id="SM00091">
    <property type="entry name" value="PAS"/>
    <property type="match status" value="4"/>
</dbReference>
<dbReference type="PROSITE" id="PS50110">
    <property type="entry name" value="RESPONSE_REGULATORY"/>
    <property type="match status" value="1"/>
</dbReference>
<dbReference type="SUPFAM" id="SSF52172">
    <property type="entry name" value="CheY-like"/>
    <property type="match status" value="1"/>
</dbReference>
<gene>
    <name evidence="12" type="ORF">SMD31_05205</name>
</gene>
<dbReference type="InterPro" id="IPR000014">
    <property type="entry name" value="PAS"/>
</dbReference>
<feature type="coiled-coil region" evidence="7">
    <location>
        <begin position="271"/>
        <end position="301"/>
    </location>
</feature>
<dbReference type="EC" id="2.7.13.3" evidence="2"/>
<evidence type="ECO:0000259" key="10">
    <source>
        <dbReference type="PROSITE" id="PS50112"/>
    </source>
</evidence>
<dbReference type="PANTHER" id="PTHR43304:SF1">
    <property type="entry name" value="PAC DOMAIN-CONTAINING PROTEIN"/>
    <property type="match status" value="1"/>
</dbReference>
<dbReference type="InterPro" id="IPR005467">
    <property type="entry name" value="His_kinase_dom"/>
</dbReference>
<keyword evidence="3 6" id="KW-0597">Phosphoprotein</keyword>
<dbReference type="InterPro" id="IPR013655">
    <property type="entry name" value="PAS_fold_3"/>
</dbReference>
<dbReference type="Gene3D" id="2.10.70.100">
    <property type="match status" value="1"/>
</dbReference>
<dbReference type="PROSITE" id="PS50109">
    <property type="entry name" value="HIS_KIN"/>
    <property type="match status" value="1"/>
</dbReference>
<feature type="modified residue" description="4-aspartylphosphate" evidence="6">
    <location>
        <position position="995"/>
    </location>
</feature>
<feature type="domain" description="Histidine kinase" evidence="8">
    <location>
        <begin position="703"/>
        <end position="922"/>
    </location>
</feature>
<dbReference type="Pfam" id="PF08447">
    <property type="entry name" value="PAS_3"/>
    <property type="match status" value="2"/>
</dbReference>
<dbReference type="EMBL" id="JAXCLX010000001">
    <property type="protein sequence ID" value="MDY0871304.1"/>
    <property type="molecule type" value="Genomic_DNA"/>
</dbReference>
<evidence type="ECO:0000256" key="5">
    <source>
        <dbReference type="ARBA" id="ARBA00022777"/>
    </source>
</evidence>
<dbReference type="PRINTS" id="PR00344">
    <property type="entry name" value="BCTRLSENSOR"/>
</dbReference>
<dbReference type="RefSeq" id="WP_320499734.1">
    <property type="nucleotide sequence ID" value="NZ_JAXCLX010000001.1"/>
</dbReference>
<accession>A0ABU5DVF3</accession>
<dbReference type="InterPro" id="IPR003661">
    <property type="entry name" value="HisK_dim/P_dom"/>
</dbReference>
<evidence type="ECO:0000256" key="1">
    <source>
        <dbReference type="ARBA" id="ARBA00000085"/>
    </source>
</evidence>
<dbReference type="SMART" id="SM00086">
    <property type="entry name" value="PAC"/>
    <property type="match status" value="2"/>
</dbReference>
<dbReference type="SMART" id="SM00387">
    <property type="entry name" value="HATPase_c"/>
    <property type="match status" value="1"/>
</dbReference>
<dbReference type="InterPro" id="IPR000700">
    <property type="entry name" value="PAS-assoc_C"/>
</dbReference>
<dbReference type="InterPro" id="IPR036097">
    <property type="entry name" value="HisK_dim/P_sf"/>
</dbReference>
<dbReference type="PROSITE" id="PS50112">
    <property type="entry name" value="PAS"/>
    <property type="match status" value="2"/>
</dbReference>
<dbReference type="CDD" id="cd00130">
    <property type="entry name" value="PAS"/>
    <property type="match status" value="3"/>
</dbReference>
<evidence type="ECO:0000256" key="6">
    <source>
        <dbReference type="PROSITE-ProRule" id="PRU00169"/>
    </source>
</evidence>
<dbReference type="Gene3D" id="3.30.450.20">
    <property type="entry name" value="PAS domain"/>
    <property type="match status" value="5"/>
</dbReference>